<dbReference type="PANTHER" id="PTHR42721">
    <property type="entry name" value="SUGAR HYDROLASE-RELATED"/>
    <property type="match status" value="1"/>
</dbReference>
<keyword evidence="4" id="KW-0472">Membrane</keyword>
<keyword evidence="1" id="KW-0732">Signal</keyword>
<dbReference type="InterPro" id="IPR013783">
    <property type="entry name" value="Ig-like_fold"/>
</dbReference>
<evidence type="ECO:0000256" key="3">
    <source>
        <dbReference type="ARBA" id="ARBA00023295"/>
    </source>
</evidence>
<dbReference type="SMART" id="SM01217">
    <property type="entry name" value="Fn3_like"/>
    <property type="match status" value="1"/>
</dbReference>
<dbReference type="InterPro" id="IPR017853">
    <property type="entry name" value="GH"/>
</dbReference>
<dbReference type="Gene3D" id="3.20.20.300">
    <property type="entry name" value="Glycoside hydrolase, family 3, N-terminal domain"/>
    <property type="match status" value="1"/>
</dbReference>
<dbReference type="GO" id="GO:0009044">
    <property type="term" value="F:xylan 1,4-beta-xylosidase activity"/>
    <property type="evidence" value="ECO:0007669"/>
    <property type="project" value="InterPro"/>
</dbReference>
<dbReference type="InterPro" id="IPR026891">
    <property type="entry name" value="Fn3-like"/>
</dbReference>
<dbReference type="InterPro" id="IPR002772">
    <property type="entry name" value="Glyco_hydro_3_C"/>
</dbReference>
<keyword evidence="7" id="KW-1185">Reference proteome</keyword>
<dbReference type="SUPFAM" id="SSF51445">
    <property type="entry name" value="(Trans)glycosidases"/>
    <property type="match status" value="1"/>
</dbReference>
<dbReference type="OrthoDB" id="830230at2759"/>
<dbReference type="Gene3D" id="2.60.40.10">
    <property type="entry name" value="Immunoglobulins"/>
    <property type="match status" value="1"/>
</dbReference>
<accession>A0A067L1E9</accession>
<evidence type="ECO:0000313" key="6">
    <source>
        <dbReference type="EMBL" id="KDP37939.1"/>
    </source>
</evidence>
<dbReference type="PANTHER" id="PTHR42721:SF11">
    <property type="entry name" value="BETA-D-XYLOSIDASE 5-RELATED"/>
    <property type="match status" value="1"/>
</dbReference>
<dbReference type="GO" id="GO:0031222">
    <property type="term" value="P:arabinan catabolic process"/>
    <property type="evidence" value="ECO:0007669"/>
    <property type="project" value="TreeGrafter"/>
</dbReference>
<dbReference type="FunFam" id="3.20.20.300:FF:000010">
    <property type="entry name" value="Putative beta-D-xylosidase 5"/>
    <property type="match status" value="1"/>
</dbReference>
<dbReference type="STRING" id="180498.A0A067L1E9"/>
<evidence type="ECO:0000256" key="4">
    <source>
        <dbReference type="SAM" id="Phobius"/>
    </source>
</evidence>
<keyword evidence="4" id="KW-1133">Transmembrane helix</keyword>
<evidence type="ECO:0000256" key="2">
    <source>
        <dbReference type="ARBA" id="ARBA00022801"/>
    </source>
</evidence>
<dbReference type="FunFam" id="3.40.50.1700:FF:000001">
    <property type="entry name" value="probable beta-D-xylosidase 2"/>
    <property type="match status" value="1"/>
</dbReference>
<feature type="transmembrane region" description="Helical" evidence="4">
    <location>
        <begin position="48"/>
        <end position="68"/>
    </location>
</feature>
<dbReference type="SUPFAM" id="SSF52279">
    <property type="entry name" value="Beta-D-glucan exohydrolase, C-terminal domain"/>
    <property type="match status" value="1"/>
</dbReference>
<reference evidence="6 7" key="1">
    <citation type="journal article" date="2014" name="PLoS ONE">
        <title>Global Analysis of Gene Expression Profiles in Physic Nut (Jatropha curcas L.) Seedlings Exposed to Salt Stress.</title>
        <authorList>
            <person name="Zhang L."/>
            <person name="Zhang C."/>
            <person name="Wu P."/>
            <person name="Chen Y."/>
            <person name="Li M."/>
            <person name="Jiang H."/>
            <person name="Wu G."/>
        </authorList>
    </citation>
    <scope>NUCLEOTIDE SEQUENCE [LARGE SCALE GENOMIC DNA]</scope>
    <source>
        <strain evidence="7">cv. GZQX0401</strain>
        <tissue evidence="6">Young leaves</tissue>
    </source>
</reference>
<evidence type="ECO:0000256" key="1">
    <source>
        <dbReference type="ARBA" id="ARBA00022729"/>
    </source>
</evidence>
<dbReference type="GO" id="GO:0046556">
    <property type="term" value="F:alpha-L-arabinofuranosidase activity"/>
    <property type="evidence" value="ECO:0007669"/>
    <property type="project" value="TreeGrafter"/>
</dbReference>
<dbReference type="AlphaFoldDB" id="A0A067L1E9"/>
<dbReference type="Proteomes" id="UP000027138">
    <property type="component" value="Unassembled WGS sequence"/>
</dbReference>
<dbReference type="Pfam" id="PF01915">
    <property type="entry name" value="Glyco_hydro_3_C"/>
    <property type="match status" value="1"/>
</dbReference>
<evidence type="ECO:0000313" key="7">
    <source>
        <dbReference type="Proteomes" id="UP000027138"/>
    </source>
</evidence>
<organism evidence="6 7">
    <name type="scientific">Jatropha curcas</name>
    <name type="common">Barbados nut</name>
    <dbReference type="NCBI Taxonomy" id="180498"/>
    <lineage>
        <taxon>Eukaryota</taxon>
        <taxon>Viridiplantae</taxon>
        <taxon>Streptophyta</taxon>
        <taxon>Embryophyta</taxon>
        <taxon>Tracheophyta</taxon>
        <taxon>Spermatophyta</taxon>
        <taxon>Magnoliopsida</taxon>
        <taxon>eudicotyledons</taxon>
        <taxon>Gunneridae</taxon>
        <taxon>Pentapetalae</taxon>
        <taxon>rosids</taxon>
        <taxon>fabids</taxon>
        <taxon>Malpighiales</taxon>
        <taxon>Euphorbiaceae</taxon>
        <taxon>Crotonoideae</taxon>
        <taxon>Jatropheae</taxon>
        <taxon>Jatropha</taxon>
    </lineage>
</organism>
<dbReference type="Pfam" id="PF14310">
    <property type="entry name" value="Fn3-like"/>
    <property type="match status" value="1"/>
</dbReference>
<gene>
    <name evidence="6" type="ORF">JCGZ_04582</name>
</gene>
<keyword evidence="2" id="KW-0378">Hydrolase</keyword>
<dbReference type="InterPro" id="IPR036881">
    <property type="entry name" value="Glyco_hydro_3_C_sf"/>
</dbReference>
<feature type="domain" description="Fibronectin type III-like" evidence="5">
    <location>
        <begin position="767"/>
        <end position="837"/>
    </location>
</feature>
<dbReference type="Pfam" id="PF00933">
    <property type="entry name" value="Glyco_hydro_3"/>
    <property type="match status" value="1"/>
</dbReference>
<dbReference type="InterPro" id="IPR044993">
    <property type="entry name" value="BXL"/>
</dbReference>
<evidence type="ECO:0000259" key="5">
    <source>
        <dbReference type="SMART" id="SM01217"/>
    </source>
</evidence>
<dbReference type="EMBL" id="KK914370">
    <property type="protein sequence ID" value="KDP37939.1"/>
    <property type="molecule type" value="Genomic_DNA"/>
</dbReference>
<keyword evidence="3" id="KW-0326">Glycosidase</keyword>
<dbReference type="InterPro" id="IPR036962">
    <property type="entry name" value="Glyco_hydro_3_N_sf"/>
</dbReference>
<dbReference type="Gene3D" id="3.40.50.1700">
    <property type="entry name" value="Glycoside hydrolase family 3 C-terminal domain"/>
    <property type="match status" value="1"/>
</dbReference>
<dbReference type="GO" id="GO:0045493">
    <property type="term" value="P:xylan catabolic process"/>
    <property type="evidence" value="ECO:0007669"/>
    <property type="project" value="InterPro"/>
</dbReference>
<proteinExistence type="predicted"/>
<protein>
    <recommendedName>
        <fullName evidence="5">Fibronectin type III-like domain-containing protein</fullName>
    </recommendedName>
</protein>
<name>A0A067L1E9_JATCU</name>
<sequence length="846" mass="93559">MNGYKTILRIKQKTCEKFFINNQSQALNYDHPFFNQNSSLKKAMDKSLSSLLIIHLISIALFAISTTARKGQQMPSSYFTSDATPAGSNFTYVCDPSRYTALKLNVSDFVFCDKSLPYVVRAKDLVNRMTLQEKVQQLGDLAYGVPRLGLPKYEWWSEALHGVSNLGPGTFFDDLVPGATSFPTVILTTASFNESLWRTIGQAVSTEARAMYNLGRAGLTFWSPTINVARDPRWGRITETPGEDPFIVGRYASNYVRGLQDVEGTENYPDLNSRPLKVSSCCKHFAAYDLDNWQGIERYSFNAIVTEQDMVETFLRPFEMCVKEGDASSVMCSYNRVNGIPTCADPKLLNQTIRGVWNLHGYIVSDCDSIEVMVNDHKFLGDTKEDAVARTLKAGLDLDCGVYYTQNTESSVNQGKVRGEDIDRSLKYLYVVLLRLGYFDGSLQFQSLGKKDVCSEEHIELAAEAAREGIVLLKNEDNTLPLNSNKVKTLAVVGPHANATTAMIGNYAGIPCRYISPIDGFSTYANVSYEIGCDVACKNQSLIFPALQVAKEADATIIVAGLDLSIEAEGLDRKDLLFPGNQTELINQVAELAKGPVILVIMSAGGIDITSAKNNKNVTAILWAGYPGEEGGRAIADIVFGKQNPGGRLPVTWYEANYVNQLPMTSLKLRPDDKLSYPGRTYKFFNGSTVYPFGYGLSYTTFSYKLTSPTTSVDIKLNKFQHCHDLAYKEGTSKPQCPSVQTNFLSCNRSFHFDVEVTNVGSRSGSEVIIVYSMPPKGIAGANIKQVIGFKRLFVKAKRSQNVTFEFDVCKSLQIIDYSAYSVLPLGNHTILIGDTVSFPIQISFS</sequence>
<dbReference type="InterPro" id="IPR001764">
    <property type="entry name" value="Glyco_hydro_3_N"/>
</dbReference>
<keyword evidence="4" id="KW-0812">Transmembrane</keyword>